<gene>
    <name evidence="2" type="ORF">D4764_10G0011610</name>
</gene>
<protein>
    <submittedName>
        <fullName evidence="2">Uncharacterized protein</fullName>
    </submittedName>
</protein>
<keyword evidence="3" id="KW-1185">Reference proteome</keyword>
<dbReference type="AlphaFoldDB" id="A0A5C6PMP9"/>
<comment type="caution">
    <text evidence="2">The sequence shown here is derived from an EMBL/GenBank/DDBJ whole genome shotgun (WGS) entry which is preliminary data.</text>
</comment>
<feature type="transmembrane region" description="Helical" evidence="1">
    <location>
        <begin position="70"/>
        <end position="94"/>
    </location>
</feature>
<keyword evidence="1" id="KW-0812">Transmembrane</keyword>
<accession>A0A5C6PMP9</accession>
<organism evidence="2 3">
    <name type="scientific">Takifugu flavidus</name>
    <name type="common">sansaifugu</name>
    <dbReference type="NCBI Taxonomy" id="433684"/>
    <lineage>
        <taxon>Eukaryota</taxon>
        <taxon>Metazoa</taxon>
        <taxon>Chordata</taxon>
        <taxon>Craniata</taxon>
        <taxon>Vertebrata</taxon>
        <taxon>Euteleostomi</taxon>
        <taxon>Actinopterygii</taxon>
        <taxon>Neopterygii</taxon>
        <taxon>Teleostei</taxon>
        <taxon>Neoteleostei</taxon>
        <taxon>Acanthomorphata</taxon>
        <taxon>Eupercaria</taxon>
        <taxon>Tetraodontiformes</taxon>
        <taxon>Tetradontoidea</taxon>
        <taxon>Tetraodontidae</taxon>
        <taxon>Takifugu</taxon>
    </lineage>
</organism>
<keyword evidence="1" id="KW-0472">Membrane</keyword>
<proteinExistence type="predicted"/>
<sequence>MNEAYSKLQAIEYAAENGNRAILVFSLYEADYHERVAIFRTYMDEIPLTFDIPLTQKVEKKGPCSDSDSVLPWSVAAVALIIGVVSVICILRLWKAGQKTRAKNENSTYMSLQKTHPTSEYDVIHQL</sequence>
<evidence type="ECO:0000313" key="2">
    <source>
        <dbReference type="EMBL" id="TWW80131.1"/>
    </source>
</evidence>
<name>A0A5C6PMP9_9TELE</name>
<evidence type="ECO:0000256" key="1">
    <source>
        <dbReference type="SAM" id="Phobius"/>
    </source>
</evidence>
<reference evidence="2 3" key="1">
    <citation type="submission" date="2019-04" db="EMBL/GenBank/DDBJ databases">
        <title>Chromosome genome assembly for Takifugu flavidus.</title>
        <authorList>
            <person name="Xiao S."/>
        </authorList>
    </citation>
    <scope>NUCLEOTIDE SEQUENCE [LARGE SCALE GENOMIC DNA]</scope>
    <source>
        <strain evidence="2">HTHZ2018</strain>
        <tissue evidence="2">Muscle</tissue>
    </source>
</reference>
<keyword evidence="1" id="KW-1133">Transmembrane helix</keyword>
<dbReference type="Proteomes" id="UP000324091">
    <property type="component" value="Chromosome 10"/>
</dbReference>
<evidence type="ECO:0000313" key="3">
    <source>
        <dbReference type="Proteomes" id="UP000324091"/>
    </source>
</evidence>
<dbReference type="EMBL" id="RHFK02000002">
    <property type="protein sequence ID" value="TWW80131.1"/>
    <property type="molecule type" value="Genomic_DNA"/>
</dbReference>